<protein>
    <submittedName>
        <fullName evidence="2">Uncharacterized protein</fullName>
    </submittedName>
</protein>
<name>A0A9E4N581_9GAMM</name>
<accession>A0A9E4N581</accession>
<proteinExistence type="predicted"/>
<evidence type="ECO:0000313" key="2">
    <source>
        <dbReference type="EMBL" id="MCG7947273.1"/>
    </source>
</evidence>
<feature type="region of interest" description="Disordered" evidence="1">
    <location>
        <begin position="1"/>
        <end position="74"/>
    </location>
</feature>
<evidence type="ECO:0000256" key="1">
    <source>
        <dbReference type="SAM" id="MobiDB-lite"/>
    </source>
</evidence>
<gene>
    <name evidence="2" type="ORF">JAZ07_13090</name>
</gene>
<dbReference type="EMBL" id="JAEPCM010000455">
    <property type="protein sequence ID" value="MCG7947273.1"/>
    <property type="molecule type" value="Genomic_DNA"/>
</dbReference>
<feature type="region of interest" description="Disordered" evidence="1">
    <location>
        <begin position="172"/>
        <end position="191"/>
    </location>
</feature>
<evidence type="ECO:0000313" key="3">
    <source>
        <dbReference type="Proteomes" id="UP000886667"/>
    </source>
</evidence>
<comment type="caution">
    <text evidence="2">The sequence shown here is derived from an EMBL/GenBank/DDBJ whole genome shotgun (WGS) entry which is preliminary data.</text>
</comment>
<dbReference type="AlphaFoldDB" id="A0A9E4N581"/>
<reference evidence="2" key="1">
    <citation type="journal article" date="2021" name="Proc. Natl. Acad. Sci. U.S.A.">
        <title>Global biogeography of chemosynthetic symbionts reveals both localized and globally distributed symbiont groups. .</title>
        <authorList>
            <person name="Osvatic J.T."/>
            <person name="Wilkins L.G.E."/>
            <person name="Leibrecht L."/>
            <person name="Leray M."/>
            <person name="Zauner S."/>
            <person name="Polzin J."/>
            <person name="Camacho Y."/>
            <person name="Gros O."/>
            <person name="van Gils J.A."/>
            <person name="Eisen J.A."/>
            <person name="Petersen J.M."/>
            <person name="Yuen B."/>
        </authorList>
    </citation>
    <scope>NUCLEOTIDE SEQUENCE</scope>
    <source>
        <strain evidence="2">MAGclacostrist064TRANS</strain>
    </source>
</reference>
<dbReference type="Proteomes" id="UP000886667">
    <property type="component" value="Unassembled WGS sequence"/>
</dbReference>
<feature type="compositionally biased region" description="Low complexity" evidence="1">
    <location>
        <begin position="1"/>
        <end position="20"/>
    </location>
</feature>
<feature type="compositionally biased region" description="Polar residues" evidence="1">
    <location>
        <begin position="42"/>
        <end position="74"/>
    </location>
</feature>
<organism evidence="2 3">
    <name type="scientific">Candidatus Thiodiazotropha taylori</name>
    <dbReference type="NCBI Taxonomy" id="2792791"/>
    <lineage>
        <taxon>Bacteria</taxon>
        <taxon>Pseudomonadati</taxon>
        <taxon>Pseudomonadota</taxon>
        <taxon>Gammaproteobacteria</taxon>
        <taxon>Chromatiales</taxon>
        <taxon>Sedimenticolaceae</taxon>
        <taxon>Candidatus Thiodiazotropha</taxon>
    </lineage>
</organism>
<sequence length="191" mass="21441">MPSGLNPTNTFFSSSYTNTNQDNPVVGQADNSSKTKLDSLLESPTTEEQLSRQSTPLSQKMNQPSLSEQSTSESKNILNENLCIAKGDTGDKKSEITTQFWGIKREIKCTYICSDSNSKPTEIRGTHVEKNYLQYYRESDDGREGQCLGAVYGEPVFNPTTLRESYSRTHFEHFSPESSGSKELEEWAKNN</sequence>